<evidence type="ECO:0000256" key="3">
    <source>
        <dbReference type="ARBA" id="ARBA00022525"/>
    </source>
</evidence>
<sequence>MIEDTNNGADGKYKTIMAYPGDEVVWDFSAMEVSDSNRGVVLDGDYWYFKGFEITKAGDNGMLLAGNDNLIELMEFNDNQDTGLQLSRYKTSNADIGSWPSDNLILNCTAKNNCDNETMENADGFAAKLTCGEGNVFDGCMSYNNSDDGWDLYAKSETGPIGVVTIRNCIAFRNGYTEFGEGFGDCDGNGFKLGGGGI</sequence>
<dbReference type="PANTHER" id="PTHR40088">
    <property type="entry name" value="PECTATE LYASE (EUROFUNG)"/>
    <property type="match status" value="1"/>
</dbReference>
<comment type="caution">
    <text evidence="10">The sequence shown here is derived from an EMBL/GenBank/DDBJ whole genome shotgun (WGS) entry which is preliminary data.</text>
</comment>
<dbReference type="AlphaFoldDB" id="K1RI52"/>
<dbReference type="SUPFAM" id="SSF51126">
    <property type="entry name" value="Pectin lyase-like"/>
    <property type="match status" value="1"/>
</dbReference>
<dbReference type="PANTHER" id="PTHR40088:SF1">
    <property type="entry name" value="PECTATE LYASE PEL9"/>
    <property type="match status" value="1"/>
</dbReference>
<evidence type="ECO:0000256" key="6">
    <source>
        <dbReference type="ARBA" id="ARBA00022837"/>
    </source>
</evidence>
<evidence type="ECO:0000256" key="1">
    <source>
        <dbReference type="ARBA" id="ARBA00001913"/>
    </source>
</evidence>
<evidence type="ECO:0000256" key="4">
    <source>
        <dbReference type="ARBA" id="ARBA00022723"/>
    </source>
</evidence>
<keyword evidence="7 10" id="KW-0456">Lyase</keyword>
<evidence type="ECO:0000256" key="5">
    <source>
        <dbReference type="ARBA" id="ARBA00022729"/>
    </source>
</evidence>
<dbReference type="InterPro" id="IPR039448">
    <property type="entry name" value="Beta_helix"/>
</dbReference>
<dbReference type="InterPro" id="IPR011050">
    <property type="entry name" value="Pectin_lyase_fold/virulence"/>
</dbReference>
<keyword evidence="4" id="KW-0479">Metal-binding</keyword>
<feature type="non-terminal residue" evidence="10">
    <location>
        <position position="198"/>
    </location>
</feature>
<dbReference type="EMBL" id="AJWZ01011476">
    <property type="protein sequence ID" value="EKC45103.1"/>
    <property type="molecule type" value="Genomic_DNA"/>
</dbReference>
<dbReference type="GO" id="GO:0005576">
    <property type="term" value="C:extracellular region"/>
    <property type="evidence" value="ECO:0007669"/>
    <property type="project" value="UniProtKB-SubCell"/>
</dbReference>
<dbReference type="InterPro" id="IPR052052">
    <property type="entry name" value="Polysaccharide_Lyase_9"/>
</dbReference>
<organism evidence="10">
    <name type="scientific">human gut metagenome</name>
    <dbReference type="NCBI Taxonomy" id="408170"/>
    <lineage>
        <taxon>unclassified sequences</taxon>
        <taxon>metagenomes</taxon>
        <taxon>organismal metagenomes</taxon>
    </lineage>
</organism>
<reference evidence="10" key="1">
    <citation type="journal article" date="2013" name="Environ. Microbiol.">
        <title>Microbiota from the distal guts of lean and obese adolescents exhibit partial functional redundancy besides clear differences in community structure.</title>
        <authorList>
            <person name="Ferrer M."/>
            <person name="Ruiz A."/>
            <person name="Lanza F."/>
            <person name="Haange S.B."/>
            <person name="Oberbach A."/>
            <person name="Till H."/>
            <person name="Bargiela R."/>
            <person name="Campoy C."/>
            <person name="Segura M.T."/>
            <person name="Richter M."/>
            <person name="von Bergen M."/>
            <person name="Seifert J."/>
            <person name="Suarez A."/>
        </authorList>
    </citation>
    <scope>NUCLEOTIDE SEQUENCE</scope>
</reference>
<comment type="cofactor">
    <cofactor evidence="1">
        <name>Ca(2+)</name>
        <dbReference type="ChEBI" id="CHEBI:29108"/>
    </cofactor>
</comment>
<protein>
    <submittedName>
        <fullName evidence="10">Polysaccharide lyase</fullName>
    </submittedName>
</protein>
<keyword evidence="5" id="KW-0732">Signal</keyword>
<dbReference type="GO" id="GO:0046872">
    <property type="term" value="F:metal ion binding"/>
    <property type="evidence" value="ECO:0007669"/>
    <property type="project" value="UniProtKB-KW"/>
</dbReference>
<accession>K1RI52</accession>
<evidence type="ECO:0000256" key="2">
    <source>
        <dbReference type="ARBA" id="ARBA00004613"/>
    </source>
</evidence>
<name>K1RI52_9ZZZZ</name>
<dbReference type="GO" id="GO:0016837">
    <property type="term" value="F:carbon-oxygen lyase activity, acting on polysaccharides"/>
    <property type="evidence" value="ECO:0007669"/>
    <property type="project" value="TreeGrafter"/>
</dbReference>
<feature type="domain" description="Right handed beta helix" evidence="9">
    <location>
        <begin position="39"/>
        <end position="180"/>
    </location>
</feature>
<evidence type="ECO:0000256" key="7">
    <source>
        <dbReference type="ARBA" id="ARBA00023239"/>
    </source>
</evidence>
<gene>
    <name evidence="10" type="ORF">OBE_17087</name>
</gene>
<evidence type="ECO:0000313" key="10">
    <source>
        <dbReference type="EMBL" id="EKC45103.1"/>
    </source>
</evidence>
<comment type="similarity">
    <text evidence="8">Belongs to the polysaccharide lyase 9 family.</text>
</comment>
<evidence type="ECO:0000256" key="8">
    <source>
        <dbReference type="ARBA" id="ARBA00038263"/>
    </source>
</evidence>
<comment type="subcellular location">
    <subcellularLocation>
        <location evidence="2">Secreted</location>
    </subcellularLocation>
</comment>
<dbReference type="Pfam" id="PF13229">
    <property type="entry name" value="Beta_helix"/>
    <property type="match status" value="1"/>
</dbReference>
<keyword evidence="6" id="KW-0106">Calcium</keyword>
<evidence type="ECO:0000259" key="9">
    <source>
        <dbReference type="Pfam" id="PF13229"/>
    </source>
</evidence>
<dbReference type="Gene3D" id="2.160.20.10">
    <property type="entry name" value="Single-stranded right-handed beta-helix, Pectin lyase-like"/>
    <property type="match status" value="1"/>
</dbReference>
<dbReference type="InterPro" id="IPR012334">
    <property type="entry name" value="Pectin_lyas_fold"/>
</dbReference>
<proteinExistence type="inferred from homology"/>
<keyword evidence="3" id="KW-0964">Secreted</keyword>